<proteinExistence type="predicted"/>
<evidence type="ECO:0000256" key="1">
    <source>
        <dbReference type="ARBA" id="ARBA00023015"/>
    </source>
</evidence>
<comment type="caution">
    <text evidence="4">The sequence shown here is derived from an EMBL/GenBank/DDBJ whole genome shotgun (WGS) entry which is preliminary data.</text>
</comment>
<dbReference type="PANTHER" id="PTHR35004">
    <property type="entry name" value="TRANSPOSASE RV3428C-RELATED"/>
    <property type="match status" value="1"/>
</dbReference>
<dbReference type="SUPFAM" id="SSF53098">
    <property type="entry name" value="Ribonuclease H-like"/>
    <property type="match status" value="1"/>
</dbReference>
<dbReference type="InterPro" id="IPR009057">
    <property type="entry name" value="Homeodomain-like_sf"/>
</dbReference>
<dbReference type="Pfam" id="PF13683">
    <property type="entry name" value="rve_3"/>
    <property type="match status" value="1"/>
</dbReference>
<keyword evidence="1" id="KW-0805">Transcription regulation</keyword>
<keyword evidence="5" id="KW-1185">Reference proteome</keyword>
<evidence type="ECO:0000256" key="2">
    <source>
        <dbReference type="ARBA" id="ARBA00023163"/>
    </source>
</evidence>
<evidence type="ECO:0000313" key="5">
    <source>
        <dbReference type="Proteomes" id="UP001500503"/>
    </source>
</evidence>
<dbReference type="PANTHER" id="PTHR35004:SF7">
    <property type="entry name" value="INTEGRASE PROTEIN"/>
    <property type="match status" value="1"/>
</dbReference>
<name>A0ABP8QUF1_9ACTN</name>
<dbReference type="Proteomes" id="UP001500503">
    <property type="component" value="Unassembled WGS sequence"/>
</dbReference>
<dbReference type="InterPro" id="IPR012337">
    <property type="entry name" value="RNaseH-like_sf"/>
</dbReference>
<dbReference type="SUPFAM" id="SSF46689">
    <property type="entry name" value="Homeodomain-like"/>
    <property type="match status" value="1"/>
</dbReference>
<accession>A0ABP8QUF1</accession>
<protein>
    <submittedName>
        <fullName evidence="4">IS481 family transposase</fullName>
    </submittedName>
</protein>
<dbReference type="NCBIfam" id="NF033577">
    <property type="entry name" value="transpos_IS481"/>
    <property type="match status" value="1"/>
</dbReference>
<keyword evidence="2" id="KW-0804">Transcription</keyword>
<evidence type="ECO:0000259" key="3">
    <source>
        <dbReference type="PROSITE" id="PS50994"/>
    </source>
</evidence>
<dbReference type="Gene3D" id="1.10.10.2690">
    <property type="match status" value="1"/>
</dbReference>
<dbReference type="InterPro" id="IPR036397">
    <property type="entry name" value="RNaseH_sf"/>
</dbReference>
<dbReference type="EMBL" id="BAABHF010000045">
    <property type="protein sequence ID" value="GAA4510289.1"/>
    <property type="molecule type" value="Genomic_DNA"/>
</dbReference>
<evidence type="ECO:0000313" key="4">
    <source>
        <dbReference type="EMBL" id="GAA4510289.1"/>
    </source>
</evidence>
<dbReference type="InterPro" id="IPR053721">
    <property type="entry name" value="Fimbrial_Adhesin_Reg"/>
</dbReference>
<feature type="domain" description="Integrase catalytic" evidence="3">
    <location>
        <begin position="125"/>
        <end position="297"/>
    </location>
</feature>
<dbReference type="InterPro" id="IPR047656">
    <property type="entry name" value="IS481-like_transpos"/>
</dbReference>
<dbReference type="InterPro" id="IPR001584">
    <property type="entry name" value="Integrase_cat-core"/>
</dbReference>
<dbReference type="PROSITE" id="PS50994">
    <property type="entry name" value="INTEGRASE"/>
    <property type="match status" value="1"/>
</dbReference>
<reference evidence="5" key="1">
    <citation type="journal article" date="2019" name="Int. J. Syst. Evol. Microbiol.">
        <title>The Global Catalogue of Microorganisms (GCM) 10K type strain sequencing project: providing services to taxonomists for standard genome sequencing and annotation.</title>
        <authorList>
            <consortium name="The Broad Institute Genomics Platform"/>
            <consortium name="The Broad Institute Genome Sequencing Center for Infectious Disease"/>
            <person name="Wu L."/>
            <person name="Ma J."/>
        </authorList>
    </citation>
    <scope>NUCLEOTIDE SEQUENCE [LARGE SCALE GENOMIC DNA]</scope>
    <source>
        <strain evidence="5">JCM 17933</strain>
    </source>
</reference>
<organism evidence="4 5">
    <name type="scientific">Actinoallomurus oryzae</name>
    <dbReference type="NCBI Taxonomy" id="502180"/>
    <lineage>
        <taxon>Bacteria</taxon>
        <taxon>Bacillati</taxon>
        <taxon>Actinomycetota</taxon>
        <taxon>Actinomycetes</taxon>
        <taxon>Streptosporangiales</taxon>
        <taxon>Thermomonosporaceae</taxon>
        <taxon>Actinoallomurus</taxon>
    </lineage>
</organism>
<dbReference type="Gene3D" id="3.30.420.10">
    <property type="entry name" value="Ribonuclease H-like superfamily/Ribonuclease H"/>
    <property type="match status" value="1"/>
</dbReference>
<sequence length="387" mass="43734">MITAVVVEGRSQAEVARAYGVSKGWVSKLVARYRAEGATAFEPRSRRPHTSPAAIDASTVELIIRIRKELSEQGLDAGPETIAWHLQHHHQRKVSRATISRYLTRHGLITPAPKKRPRSSYIRFQAELPNETWQADFTHYRLTDGTDTEILTWLDDHSRYALHVTAWPRITGPIVRDTFRQAVRTHGVPASTLTDNGMVFTTRLAGGKGGRNALENELRRLHIRQKNSTPNHPTTCGKVERFQQTMKKWLHAQPHQPTTIADLQALIDRFTAAYNHQRPHRSLPRRATPATVYNALPKALPAGSRQADTHTRVRHDRIDDSGVVTLRTGGRLHHIGIGRTHARTHVIMLIDDLHVRVITATTGELLRELTIDPTRDYQPQTRNPPTP</sequence>
<dbReference type="Pfam" id="PF13565">
    <property type="entry name" value="HTH_32"/>
    <property type="match status" value="1"/>
</dbReference>
<gene>
    <name evidence="4" type="ORF">GCM10023191_072720</name>
</gene>